<dbReference type="AlphaFoldDB" id="A0A5C6AAW5"/>
<accession>A0A5C6AAW5</accession>
<name>A0A5C6AAW5_9BACT</name>
<protein>
    <submittedName>
        <fullName evidence="1">Uncharacterized protein</fullName>
    </submittedName>
</protein>
<proteinExistence type="predicted"/>
<reference evidence="1 2" key="1">
    <citation type="submission" date="2019-02" db="EMBL/GenBank/DDBJ databases">
        <title>Deep-cultivation of Planctomycetes and their phenomic and genomic characterization uncovers novel biology.</title>
        <authorList>
            <person name="Wiegand S."/>
            <person name="Jogler M."/>
            <person name="Boedeker C."/>
            <person name="Pinto D."/>
            <person name="Vollmers J."/>
            <person name="Rivas-Marin E."/>
            <person name="Kohn T."/>
            <person name="Peeters S.H."/>
            <person name="Heuer A."/>
            <person name="Rast P."/>
            <person name="Oberbeckmann S."/>
            <person name="Bunk B."/>
            <person name="Jeske O."/>
            <person name="Meyerdierks A."/>
            <person name="Storesund J.E."/>
            <person name="Kallscheuer N."/>
            <person name="Luecker S."/>
            <person name="Lage O.M."/>
            <person name="Pohl T."/>
            <person name="Merkel B.J."/>
            <person name="Hornburger P."/>
            <person name="Mueller R.-W."/>
            <person name="Bruemmer F."/>
            <person name="Labrenz M."/>
            <person name="Spormann A.M."/>
            <person name="Op Den Camp H."/>
            <person name="Overmann J."/>
            <person name="Amann R."/>
            <person name="Jetten M.S.M."/>
            <person name="Mascher T."/>
            <person name="Medema M.H."/>
            <person name="Devos D.P."/>
            <person name="Kaster A.-K."/>
            <person name="Ovreas L."/>
            <person name="Rohde M."/>
            <person name="Galperin M.Y."/>
            <person name="Jogler C."/>
        </authorList>
    </citation>
    <scope>NUCLEOTIDE SEQUENCE [LARGE SCALE GENOMIC DNA]</scope>
    <source>
        <strain evidence="1 2">Pla100</strain>
    </source>
</reference>
<evidence type="ECO:0000313" key="1">
    <source>
        <dbReference type="EMBL" id="TWT97182.1"/>
    </source>
</evidence>
<organism evidence="1 2">
    <name type="scientific">Neorhodopirellula pilleata</name>
    <dbReference type="NCBI Taxonomy" id="2714738"/>
    <lineage>
        <taxon>Bacteria</taxon>
        <taxon>Pseudomonadati</taxon>
        <taxon>Planctomycetota</taxon>
        <taxon>Planctomycetia</taxon>
        <taxon>Pirellulales</taxon>
        <taxon>Pirellulaceae</taxon>
        <taxon>Neorhodopirellula</taxon>
    </lineage>
</organism>
<gene>
    <name evidence="1" type="ORF">Pla100_23320</name>
</gene>
<keyword evidence="2" id="KW-1185">Reference proteome</keyword>
<dbReference type="Proteomes" id="UP000316213">
    <property type="component" value="Unassembled WGS sequence"/>
</dbReference>
<comment type="caution">
    <text evidence="1">The sequence shown here is derived from an EMBL/GenBank/DDBJ whole genome shotgun (WGS) entry which is preliminary data.</text>
</comment>
<dbReference type="RefSeq" id="WP_146577825.1">
    <property type="nucleotide sequence ID" value="NZ_SJPM01000004.1"/>
</dbReference>
<dbReference type="OrthoDB" id="10017998at2"/>
<sequence>MKTVRKSLLDALTDYQTMIKSVWFTIASTIDRITGKDHSPIAERFRDEPFSAEDSDWIRWRAGVYVRKRFWENHLAGSEQALSSARSFPNLEHYVEAAKSTVISNNGFDVIRFSDSFLSSCRWTYVNCLLPEPCYQSWTNDHAKDPLNLITSLSGCCHPGSLFGTEGRPGELTRAAGKISGFLLGSSELPWKSCRLSQNGGDGTLDSWRHQFDVLTDLQFAEAKRLAIQNPPTSPIAVEIHDELVSGLIPRFRDAADTMFDRASLKRVEAYLQNSRSQKSDLAPQLASDGEFVAKKGEELALLLDEPELTDEVNDFLGLVRSETTDKTWPKWVTLRKRLIHFSRKKRAKYAIGQWETETQSGTVVERHAKPGAICSETILQTEHPERTKNESKEELFKSALIHHHQYENGSVLNWEPIGSNQLAIAAKIAPSTASSYFKKWFEEYQGYKRACQSQSSLVVTLTQFANESVVRTYGSDPDRHSDLG</sequence>
<dbReference type="EMBL" id="SJPM01000004">
    <property type="protein sequence ID" value="TWT97182.1"/>
    <property type="molecule type" value="Genomic_DNA"/>
</dbReference>
<evidence type="ECO:0000313" key="2">
    <source>
        <dbReference type="Proteomes" id="UP000316213"/>
    </source>
</evidence>